<dbReference type="RefSeq" id="WP_207327858.1">
    <property type="nucleotide sequence ID" value="NZ_JAFMYW010000001.1"/>
</dbReference>
<proteinExistence type="predicted"/>
<keyword evidence="3" id="KW-1185">Reference proteome</keyword>
<feature type="chain" id="PRO_5046306787" description="Lipoprotein" evidence="1">
    <location>
        <begin position="21"/>
        <end position="221"/>
    </location>
</feature>
<evidence type="ECO:0000256" key="1">
    <source>
        <dbReference type="SAM" id="SignalP"/>
    </source>
</evidence>
<protein>
    <recommendedName>
        <fullName evidence="4">Lipoprotein</fullName>
    </recommendedName>
</protein>
<evidence type="ECO:0000313" key="2">
    <source>
        <dbReference type="EMBL" id="MBO0947974.1"/>
    </source>
</evidence>
<comment type="caution">
    <text evidence="2">The sequence shown here is derived from an EMBL/GenBank/DDBJ whole genome shotgun (WGS) entry which is preliminary data.</text>
</comment>
<reference evidence="2 3" key="1">
    <citation type="submission" date="2021-03" db="EMBL/GenBank/DDBJ databases">
        <title>Fibrella sp. HMF5405 genome sequencing and assembly.</title>
        <authorList>
            <person name="Kang H."/>
            <person name="Kim H."/>
            <person name="Bae S."/>
            <person name="Joh K."/>
        </authorList>
    </citation>
    <scope>NUCLEOTIDE SEQUENCE [LARGE SCALE GENOMIC DNA]</scope>
    <source>
        <strain evidence="2 3">HMF5405</strain>
    </source>
</reference>
<gene>
    <name evidence="2" type="ORF">J2I46_05235</name>
</gene>
<keyword evidence="1" id="KW-0732">Signal</keyword>
<name>A0ABS3JD97_9BACT</name>
<sequence>MKNQLLATLMIVAGSMSCSPGPAPSASVVTPTTGGPTAVSSSENVTALQQQFQGKYKVISSVSSEPVDIDLDGTASADLLHEMTELAQQSGTRYFVELTLHAPSPATPKPNFLFVQWWPEQFIRIGAGKVWDGGELINYNPELVVKYDFQGTYRNFTLSSDLRQLAVLPDATDNPYRWVRPELVTVDGNERLRVITKRRLYTRSGVKEVSITTVYERFSRP</sequence>
<dbReference type="PROSITE" id="PS51257">
    <property type="entry name" value="PROKAR_LIPOPROTEIN"/>
    <property type="match status" value="1"/>
</dbReference>
<organism evidence="2 3">
    <name type="scientific">Fibrella forsythiae</name>
    <dbReference type="NCBI Taxonomy" id="2817061"/>
    <lineage>
        <taxon>Bacteria</taxon>
        <taxon>Pseudomonadati</taxon>
        <taxon>Bacteroidota</taxon>
        <taxon>Cytophagia</taxon>
        <taxon>Cytophagales</taxon>
        <taxon>Spirosomataceae</taxon>
        <taxon>Fibrella</taxon>
    </lineage>
</organism>
<dbReference type="Proteomes" id="UP000664628">
    <property type="component" value="Unassembled WGS sequence"/>
</dbReference>
<feature type="signal peptide" evidence="1">
    <location>
        <begin position="1"/>
        <end position="20"/>
    </location>
</feature>
<evidence type="ECO:0000313" key="3">
    <source>
        <dbReference type="Proteomes" id="UP000664628"/>
    </source>
</evidence>
<accession>A0ABS3JD97</accession>
<evidence type="ECO:0008006" key="4">
    <source>
        <dbReference type="Google" id="ProtNLM"/>
    </source>
</evidence>
<dbReference type="EMBL" id="JAFMYW010000001">
    <property type="protein sequence ID" value="MBO0947974.1"/>
    <property type="molecule type" value="Genomic_DNA"/>
</dbReference>